<dbReference type="Pfam" id="PF07715">
    <property type="entry name" value="Plug"/>
    <property type="match status" value="1"/>
</dbReference>
<comment type="subcellular location">
    <subcellularLocation>
        <location evidence="1">Cell outer membrane</location>
        <topology evidence="1">Multi-pass membrane protein</topology>
    </subcellularLocation>
</comment>
<dbReference type="KEGG" id="fbm:MQE35_03970"/>
<organism evidence="4 5">
    <name type="scientific">Abyssalbus ytuae</name>
    <dbReference type="NCBI Taxonomy" id="2926907"/>
    <lineage>
        <taxon>Bacteria</taxon>
        <taxon>Pseudomonadati</taxon>
        <taxon>Bacteroidota</taxon>
        <taxon>Flavobacteriia</taxon>
        <taxon>Flavobacteriales</taxon>
        <taxon>Flavobacteriaceae</taxon>
        <taxon>Abyssalbus</taxon>
    </lineage>
</organism>
<sequence>MKNFNILNLILKRKRSHIVSCLRGSILHVLLVYSFLVITTNQSVFAFDFQQPPQGDITISGVVTDEKGEVLPGVAVVEKNTTNGIQTDFDGEYVIRVDSKNSVIVFSYLGMKTYEVTVGERTVINVTMEEDMQSLDEVVIVGYGKQKKISVVGAQSTIKPAELKQPVANIGTMLAGRVSGLTGVQRDGVPGYDGADIWIRGISTFGDATHPLVLVDGVERSLDNLNPNDISSFTILKDASATAVYGIRGANGVILIETKKGALGKPQVTIDYNEGYTFFTKIPDLADGETYMRLANEALVTRGQEPKYSEEYIRNTVNKVDPFLYPDVDWLDAVFNDFGQTRQAFINVTGGVEDAVYYVSASYYDETGLFVTDGLEDYDSDTRFKRYNFTSNLTVDITKTTNVHVGMQGYVSNGTYPGAGTGSVFSAAMDAPPVVYPILYPGGFVPGRSSNGGLRNPYADVARRGYKQEVKSQLNSNIRLTQQLSFLTEGLSWSGMFAFDAYNEQIIKREKRESTYFVDENYPYTENGELLLNETYSGQNYLGYERDNGGNRRFYIETSFNYNRNFGKHSVSGLLLYNQSDYVNAFAGDFIESIPFRNRGIAGRATYAYDDRYFFEVNAGYNGSENFAPSNRYGFFPSLAVGWVISNEKFFEPLTNTINYLKIRYSDGLVGSESGAGRFAYLDKVERKKDFEYTFGDSYTDQDGIRETYYGVDVTWAEARKQDIGLELNMFNNRLQIIFDVFKERTEGAFLERSDLPNYLGLTGDPYGNLGIVENKGFDGSINFNNSFGKLNMGFRGTFSFNRNKILQNGEPEQRYEWLDHVGTPLLAIFGYEAVGLYSLEDDTNGDGFITPDDGDFPTQFGQIMPGDIRYKDLNGDGQIDAFDQKEIGQGDVPALTYGFGITAEYKGFDVSMFFQGQHEADRIIKGSGIRPFDGGGGTTNMYAIAVDRWTPENNNVNAFYPRLSFGDTGIGQNNNSQTSTWWLKDIDFVRLKTAEIGYTMSETFSNNIGVENTRFYLRGTNLITFTNFDLWDPELNTGNGTAYPNVSVVSFGFNVLF</sequence>
<feature type="domain" description="TonB-dependent receptor plug" evidence="3">
    <location>
        <begin position="149"/>
        <end position="253"/>
    </location>
</feature>
<dbReference type="NCBIfam" id="TIGR04057">
    <property type="entry name" value="SusC_RagA_signa"/>
    <property type="match status" value="1"/>
</dbReference>
<keyword evidence="1" id="KW-0813">Transport</keyword>
<dbReference type="RefSeq" id="WP_255844688.1">
    <property type="nucleotide sequence ID" value="NZ_CP094358.1"/>
</dbReference>
<keyword evidence="1" id="KW-0998">Cell outer membrane</keyword>
<protein>
    <submittedName>
        <fullName evidence="4">TonB-dependent receptor</fullName>
    </submittedName>
</protein>
<keyword evidence="4" id="KW-0675">Receptor</keyword>
<dbReference type="InterPro" id="IPR023997">
    <property type="entry name" value="TonB-dep_OMP_SusC/RagA_CS"/>
</dbReference>
<dbReference type="InterPro" id="IPR023996">
    <property type="entry name" value="TonB-dep_OMP_SusC/RagA"/>
</dbReference>
<keyword evidence="1" id="KW-1134">Transmembrane beta strand</keyword>
<dbReference type="PROSITE" id="PS52016">
    <property type="entry name" value="TONB_DEPENDENT_REC_3"/>
    <property type="match status" value="1"/>
</dbReference>
<evidence type="ECO:0000313" key="4">
    <source>
        <dbReference type="EMBL" id="UOB18452.1"/>
    </source>
</evidence>
<feature type="transmembrane region" description="Helical" evidence="2">
    <location>
        <begin position="21"/>
        <end position="38"/>
    </location>
</feature>
<dbReference type="FunFam" id="2.170.130.10:FF:000003">
    <property type="entry name" value="SusC/RagA family TonB-linked outer membrane protein"/>
    <property type="match status" value="1"/>
</dbReference>
<reference evidence="4" key="1">
    <citation type="submission" date="2022-03" db="EMBL/GenBank/DDBJ databases">
        <title>Description of Abyssus ytuae gen. nov., sp. nov., a novel member of the family Flavobacteriaceae isolated from the sediment of Mariana Trench.</title>
        <authorList>
            <person name="Zhang J."/>
            <person name="Xu X."/>
        </authorList>
    </citation>
    <scope>NUCLEOTIDE SEQUENCE</scope>
    <source>
        <strain evidence="4">MT3330</strain>
    </source>
</reference>
<dbReference type="Pfam" id="PF13715">
    <property type="entry name" value="CarbopepD_reg_2"/>
    <property type="match status" value="1"/>
</dbReference>
<keyword evidence="1 2" id="KW-0472">Membrane</keyword>
<dbReference type="InterPro" id="IPR008969">
    <property type="entry name" value="CarboxyPept-like_regulatory"/>
</dbReference>
<comment type="similarity">
    <text evidence="1">Belongs to the TonB-dependent receptor family.</text>
</comment>
<proteinExistence type="inferred from homology"/>
<dbReference type="SUPFAM" id="SSF49464">
    <property type="entry name" value="Carboxypeptidase regulatory domain-like"/>
    <property type="match status" value="1"/>
</dbReference>
<dbReference type="InterPro" id="IPR012910">
    <property type="entry name" value="Plug_dom"/>
</dbReference>
<evidence type="ECO:0000256" key="2">
    <source>
        <dbReference type="SAM" id="Phobius"/>
    </source>
</evidence>
<keyword evidence="1 2" id="KW-0812">Transmembrane</keyword>
<accession>A0A9E6ZMC0</accession>
<keyword evidence="2" id="KW-1133">Transmembrane helix</keyword>
<name>A0A9E6ZMC0_9FLAO</name>
<evidence type="ECO:0000259" key="3">
    <source>
        <dbReference type="Pfam" id="PF07715"/>
    </source>
</evidence>
<dbReference type="Gene3D" id="2.60.40.1120">
    <property type="entry name" value="Carboxypeptidase-like, regulatory domain"/>
    <property type="match status" value="1"/>
</dbReference>
<gene>
    <name evidence="4" type="ORF">MQE35_03970</name>
</gene>
<dbReference type="InterPro" id="IPR039426">
    <property type="entry name" value="TonB-dep_rcpt-like"/>
</dbReference>
<dbReference type="Gene3D" id="2.170.130.10">
    <property type="entry name" value="TonB-dependent receptor, plug domain"/>
    <property type="match status" value="1"/>
</dbReference>
<evidence type="ECO:0000313" key="5">
    <source>
        <dbReference type="Proteomes" id="UP000831290"/>
    </source>
</evidence>
<dbReference type="AlphaFoldDB" id="A0A9E6ZMC0"/>
<dbReference type="SUPFAM" id="SSF56935">
    <property type="entry name" value="Porins"/>
    <property type="match status" value="1"/>
</dbReference>
<keyword evidence="5" id="KW-1185">Reference proteome</keyword>
<dbReference type="InterPro" id="IPR037066">
    <property type="entry name" value="Plug_dom_sf"/>
</dbReference>
<dbReference type="GO" id="GO:0009279">
    <property type="term" value="C:cell outer membrane"/>
    <property type="evidence" value="ECO:0007669"/>
    <property type="project" value="UniProtKB-SubCell"/>
</dbReference>
<dbReference type="NCBIfam" id="TIGR04056">
    <property type="entry name" value="OMP_RagA_SusC"/>
    <property type="match status" value="1"/>
</dbReference>
<dbReference type="Proteomes" id="UP000831290">
    <property type="component" value="Chromosome"/>
</dbReference>
<evidence type="ECO:0000256" key="1">
    <source>
        <dbReference type="PROSITE-ProRule" id="PRU01360"/>
    </source>
</evidence>
<dbReference type="EMBL" id="CP094358">
    <property type="protein sequence ID" value="UOB18452.1"/>
    <property type="molecule type" value="Genomic_DNA"/>
</dbReference>